<comment type="similarity">
    <text evidence="2">Belongs to the diaminopimelate epimerase family.</text>
</comment>
<sequence length="290" mass="32070">MHGLGNDFVILDGRENGLELSLEQRQFIADRKRGVGCDQLIVIERSKNWSEMNFMRIYNPDGSEAEACGNATRCLADLLMIEDDVDNIVIETVVGSLNCWKEGDKLVRVEMGVPKLDWQEIPLLKNCDTLYLEGLRLASELRPSSKENLPVAVNMGNPHCVFFVDFKDASGAQARYGCLDNWPDEELAKLGAKFEIDPIFPNKTNVEFAQILAPDHVRMRVWERAAGITQACGSGACATAVAAIRRGLTERKMTVTLDGGDLIIDWPSDKAPVHMTGPVAYVFDGVLNSP</sequence>
<evidence type="ECO:0000256" key="3">
    <source>
        <dbReference type="ARBA" id="ARBA00013080"/>
    </source>
</evidence>
<comment type="catalytic activity">
    <reaction evidence="7">
        <text>(2S,6S)-2,6-diaminopimelate = meso-2,6-diaminopimelate</text>
        <dbReference type="Rhea" id="RHEA:15393"/>
        <dbReference type="ChEBI" id="CHEBI:57609"/>
        <dbReference type="ChEBI" id="CHEBI:57791"/>
        <dbReference type="EC" id="5.1.1.7"/>
    </reaction>
</comment>
<comment type="pathway">
    <text evidence="1">Amino-acid biosynthesis; L-lysine biosynthesis via DAP pathway; DL-2,6-diaminopimelate from LL-2,6-diaminopimelate: step 1/1.</text>
</comment>
<dbReference type="Gene3D" id="3.10.310.10">
    <property type="entry name" value="Diaminopimelate Epimerase, Chain A, domain 1"/>
    <property type="match status" value="2"/>
</dbReference>
<dbReference type="Pfam" id="PF01678">
    <property type="entry name" value="DAP_epimerase"/>
    <property type="match status" value="2"/>
</dbReference>
<evidence type="ECO:0000256" key="4">
    <source>
        <dbReference type="ARBA" id="ARBA00022605"/>
    </source>
</evidence>
<keyword evidence="6" id="KW-0413">Isomerase</keyword>
<dbReference type="EMBL" id="OB668159">
    <property type="protein sequence ID" value="CAD7234252.1"/>
    <property type="molecule type" value="Genomic_DNA"/>
</dbReference>
<reference evidence="8" key="1">
    <citation type="submission" date="2020-11" db="EMBL/GenBank/DDBJ databases">
        <authorList>
            <person name="Tran Van P."/>
        </authorList>
    </citation>
    <scope>NUCLEOTIDE SEQUENCE</scope>
</reference>
<evidence type="ECO:0000256" key="1">
    <source>
        <dbReference type="ARBA" id="ARBA00005196"/>
    </source>
</evidence>
<dbReference type="PROSITE" id="PS01326">
    <property type="entry name" value="DAP_EPIMERASE"/>
    <property type="match status" value="1"/>
</dbReference>
<dbReference type="InterPro" id="IPR001653">
    <property type="entry name" value="DAP_epimerase_DapF"/>
</dbReference>
<dbReference type="InterPro" id="IPR018510">
    <property type="entry name" value="DAP_epimerase_AS"/>
</dbReference>
<keyword evidence="4" id="KW-0028">Amino-acid biosynthesis</keyword>
<dbReference type="HAMAP" id="MF_00197">
    <property type="entry name" value="DAP_epimerase"/>
    <property type="match status" value="1"/>
</dbReference>
<evidence type="ECO:0000256" key="6">
    <source>
        <dbReference type="ARBA" id="ARBA00023235"/>
    </source>
</evidence>
<dbReference type="EC" id="5.1.1.7" evidence="3"/>
<dbReference type="GO" id="GO:0009089">
    <property type="term" value="P:lysine biosynthetic process via diaminopimelate"/>
    <property type="evidence" value="ECO:0007669"/>
    <property type="project" value="UniProtKB-UniPathway"/>
</dbReference>
<keyword evidence="5" id="KW-0457">Lysine biosynthesis</keyword>
<dbReference type="NCBIfam" id="TIGR00652">
    <property type="entry name" value="DapF"/>
    <property type="match status" value="1"/>
</dbReference>
<dbReference type="AlphaFoldDB" id="A0A7R8ZWF4"/>
<dbReference type="PANTHER" id="PTHR31689">
    <property type="entry name" value="DIAMINOPIMELATE EPIMERASE, CHLOROPLASTIC"/>
    <property type="match status" value="1"/>
</dbReference>
<dbReference type="OrthoDB" id="8114223at2759"/>
<evidence type="ECO:0000256" key="7">
    <source>
        <dbReference type="ARBA" id="ARBA00051712"/>
    </source>
</evidence>
<dbReference type="GO" id="GO:0005829">
    <property type="term" value="C:cytosol"/>
    <property type="evidence" value="ECO:0007669"/>
    <property type="project" value="TreeGrafter"/>
</dbReference>
<gene>
    <name evidence="8" type="ORF">CTOB1V02_LOCUS12068</name>
</gene>
<name>A0A7R8ZWF4_9CRUS</name>
<evidence type="ECO:0000256" key="2">
    <source>
        <dbReference type="ARBA" id="ARBA00010219"/>
    </source>
</evidence>
<dbReference type="UniPathway" id="UPA00034">
    <property type="reaction ID" value="UER00025"/>
</dbReference>
<proteinExistence type="inferred from homology"/>
<dbReference type="GO" id="GO:0008837">
    <property type="term" value="F:diaminopimelate epimerase activity"/>
    <property type="evidence" value="ECO:0007669"/>
    <property type="project" value="UniProtKB-EC"/>
</dbReference>
<evidence type="ECO:0000313" key="8">
    <source>
        <dbReference type="EMBL" id="CAD7234252.1"/>
    </source>
</evidence>
<dbReference type="PANTHER" id="PTHR31689:SF0">
    <property type="entry name" value="DIAMINOPIMELATE EPIMERASE"/>
    <property type="match status" value="1"/>
</dbReference>
<accession>A0A7R8ZWF4</accession>
<dbReference type="SUPFAM" id="SSF54506">
    <property type="entry name" value="Diaminopimelate epimerase-like"/>
    <property type="match status" value="2"/>
</dbReference>
<organism evidence="8">
    <name type="scientific">Cyprideis torosa</name>
    <dbReference type="NCBI Taxonomy" id="163714"/>
    <lineage>
        <taxon>Eukaryota</taxon>
        <taxon>Metazoa</taxon>
        <taxon>Ecdysozoa</taxon>
        <taxon>Arthropoda</taxon>
        <taxon>Crustacea</taxon>
        <taxon>Oligostraca</taxon>
        <taxon>Ostracoda</taxon>
        <taxon>Podocopa</taxon>
        <taxon>Podocopida</taxon>
        <taxon>Cytherocopina</taxon>
        <taxon>Cytheroidea</taxon>
        <taxon>Cytherideidae</taxon>
        <taxon>Cyprideis</taxon>
    </lineage>
</organism>
<protein>
    <recommendedName>
        <fullName evidence="3">diaminopimelate epimerase</fullName>
        <ecNumber evidence="3">5.1.1.7</ecNumber>
    </recommendedName>
</protein>
<evidence type="ECO:0000256" key="5">
    <source>
        <dbReference type="ARBA" id="ARBA00023154"/>
    </source>
</evidence>